<reference evidence="1 2" key="1">
    <citation type="submission" date="2020-07" db="EMBL/GenBank/DDBJ databases">
        <title>Facklamia lactis sp. nov., isolated from raw milk.</title>
        <authorList>
            <person name="Doll E.V."/>
            <person name="Huptas C."/>
            <person name="Staib L."/>
            <person name="Wenning M."/>
            <person name="Scherer S."/>
        </authorList>
    </citation>
    <scope>NUCLEOTIDE SEQUENCE [LARGE SCALE GENOMIC DNA]</scope>
    <source>
        <strain evidence="1 2">DSM 104272</strain>
    </source>
</reference>
<evidence type="ECO:0000313" key="1">
    <source>
        <dbReference type="EMBL" id="MBG9977221.1"/>
    </source>
</evidence>
<proteinExistence type="predicted"/>
<evidence type="ECO:0000313" key="2">
    <source>
        <dbReference type="Proteomes" id="UP000823401"/>
    </source>
</evidence>
<dbReference type="RefSeq" id="WP_197103075.1">
    <property type="nucleotide sequence ID" value="NZ_JACCEL010000001.1"/>
</dbReference>
<dbReference type="Proteomes" id="UP000823401">
    <property type="component" value="Unassembled WGS sequence"/>
</dbReference>
<gene>
    <name evidence="1" type="ORF">HYQ42_00355</name>
</gene>
<accession>A0ABS0LG91</accession>
<name>A0ABS0LG91_9LACT</name>
<keyword evidence="2" id="KW-1185">Reference proteome</keyword>
<protein>
    <submittedName>
        <fullName evidence="1">Uncharacterized protein</fullName>
    </submittedName>
</protein>
<organism evidence="1 2">
    <name type="scientific">Ruoffia tabacinasalis</name>
    <dbReference type="NCBI Taxonomy" id="87458"/>
    <lineage>
        <taxon>Bacteria</taxon>
        <taxon>Bacillati</taxon>
        <taxon>Bacillota</taxon>
        <taxon>Bacilli</taxon>
        <taxon>Lactobacillales</taxon>
        <taxon>Aerococcaceae</taxon>
        <taxon>Ruoffia</taxon>
    </lineage>
</organism>
<comment type="caution">
    <text evidence="1">The sequence shown here is derived from an EMBL/GenBank/DDBJ whole genome shotgun (WGS) entry which is preliminary data.</text>
</comment>
<dbReference type="EMBL" id="JACCEL010000001">
    <property type="protein sequence ID" value="MBG9977221.1"/>
    <property type="molecule type" value="Genomic_DNA"/>
</dbReference>
<sequence>MATNLNLPNAENQERIAKALEELAGKTFVTDSSGSPGATGIQKGDKKAGLYSFVLPQEFGLIEGNPEGQREMTASNLALACGLAAGTPINENTTWAKFSSMGEVIFVPVKPLRSSVSYIDIYEAGLVYGDGTNGRVVPTLSSGASAVTTKQETIVTIGGHRYSVRLMRGAGSDPLDSYNDADRGMPGELSEWNNLILPLHEKARLQDWAYPAHAGTTEDWGIGLSDEDLVTHSSAGQGSYAWCIEQSDVTPTARVIRGYNGDSYGNHNNAWYANSNYAWRPALVLLS</sequence>